<accession>A0AAP0PJI1</accession>
<comment type="caution">
    <text evidence="1">The sequence shown here is derived from an EMBL/GenBank/DDBJ whole genome shotgun (WGS) entry which is preliminary data.</text>
</comment>
<gene>
    <name evidence="1" type="ORF">Sjap_007001</name>
</gene>
<name>A0AAP0PJI1_9MAGN</name>
<proteinExistence type="predicted"/>
<sequence>MLSSQVFKSYEFKHSLTSIHLNKINLVIMCEITIGNGSRIISRMFHRRRPVVEGARVPLTMDSCSP</sequence>
<keyword evidence="2" id="KW-1185">Reference proteome</keyword>
<dbReference type="Proteomes" id="UP001417504">
    <property type="component" value="Unassembled WGS sequence"/>
</dbReference>
<reference evidence="1 2" key="1">
    <citation type="submission" date="2024-01" db="EMBL/GenBank/DDBJ databases">
        <title>Genome assemblies of Stephania.</title>
        <authorList>
            <person name="Yang L."/>
        </authorList>
    </citation>
    <scope>NUCLEOTIDE SEQUENCE [LARGE SCALE GENOMIC DNA]</scope>
    <source>
        <strain evidence="1">QJT</strain>
        <tissue evidence="1">Leaf</tissue>
    </source>
</reference>
<dbReference type="EMBL" id="JBBNAE010000002">
    <property type="protein sequence ID" value="KAK9147098.1"/>
    <property type="molecule type" value="Genomic_DNA"/>
</dbReference>
<protein>
    <submittedName>
        <fullName evidence="1">Uncharacterized protein</fullName>
    </submittedName>
</protein>
<evidence type="ECO:0000313" key="1">
    <source>
        <dbReference type="EMBL" id="KAK9147098.1"/>
    </source>
</evidence>
<dbReference type="AlphaFoldDB" id="A0AAP0PJI1"/>
<evidence type="ECO:0000313" key="2">
    <source>
        <dbReference type="Proteomes" id="UP001417504"/>
    </source>
</evidence>
<organism evidence="1 2">
    <name type="scientific">Stephania japonica</name>
    <dbReference type="NCBI Taxonomy" id="461633"/>
    <lineage>
        <taxon>Eukaryota</taxon>
        <taxon>Viridiplantae</taxon>
        <taxon>Streptophyta</taxon>
        <taxon>Embryophyta</taxon>
        <taxon>Tracheophyta</taxon>
        <taxon>Spermatophyta</taxon>
        <taxon>Magnoliopsida</taxon>
        <taxon>Ranunculales</taxon>
        <taxon>Menispermaceae</taxon>
        <taxon>Menispermoideae</taxon>
        <taxon>Cissampelideae</taxon>
        <taxon>Stephania</taxon>
    </lineage>
</organism>